<name>A0A0E9UTT2_ANGAN</name>
<accession>A0A0E9UTT2</accession>
<evidence type="ECO:0000256" key="1">
    <source>
        <dbReference type="SAM" id="SignalP"/>
    </source>
</evidence>
<keyword evidence="1" id="KW-0732">Signal</keyword>
<organism evidence="2">
    <name type="scientific">Anguilla anguilla</name>
    <name type="common">European freshwater eel</name>
    <name type="synonym">Muraena anguilla</name>
    <dbReference type="NCBI Taxonomy" id="7936"/>
    <lineage>
        <taxon>Eukaryota</taxon>
        <taxon>Metazoa</taxon>
        <taxon>Chordata</taxon>
        <taxon>Craniata</taxon>
        <taxon>Vertebrata</taxon>
        <taxon>Euteleostomi</taxon>
        <taxon>Actinopterygii</taxon>
        <taxon>Neopterygii</taxon>
        <taxon>Teleostei</taxon>
        <taxon>Anguilliformes</taxon>
        <taxon>Anguillidae</taxon>
        <taxon>Anguilla</taxon>
    </lineage>
</organism>
<dbReference type="AlphaFoldDB" id="A0A0E9UTT2"/>
<reference evidence="2" key="2">
    <citation type="journal article" date="2015" name="Fish Shellfish Immunol.">
        <title>Early steps in the European eel (Anguilla anguilla)-Vibrio vulnificus interaction in the gills: Role of the RtxA13 toxin.</title>
        <authorList>
            <person name="Callol A."/>
            <person name="Pajuelo D."/>
            <person name="Ebbesson L."/>
            <person name="Teles M."/>
            <person name="MacKenzie S."/>
            <person name="Amaro C."/>
        </authorList>
    </citation>
    <scope>NUCLEOTIDE SEQUENCE</scope>
</reference>
<feature type="chain" id="PRO_5002433351" evidence="1">
    <location>
        <begin position="18"/>
        <end position="44"/>
    </location>
</feature>
<feature type="signal peptide" evidence="1">
    <location>
        <begin position="1"/>
        <end position="17"/>
    </location>
</feature>
<dbReference type="EMBL" id="GBXM01040219">
    <property type="protein sequence ID" value="JAH68358.1"/>
    <property type="molecule type" value="Transcribed_RNA"/>
</dbReference>
<reference evidence="2" key="1">
    <citation type="submission" date="2014-11" db="EMBL/GenBank/DDBJ databases">
        <authorList>
            <person name="Amaro Gonzalez C."/>
        </authorList>
    </citation>
    <scope>NUCLEOTIDE SEQUENCE</scope>
</reference>
<protein>
    <submittedName>
        <fullName evidence="2">Uncharacterized protein</fullName>
    </submittedName>
</protein>
<proteinExistence type="predicted"/>
<sequence>MHAHILSCLLTVSQTLSSHCCTVSDLWSRSPLPYTSGRCCHDWH</sequence>
<evidence type="ECO:0000313" key="2">
    <source>
        <dbReference type="EMBL" id="JAH68358.1"/>
    </source>
</evidence>